<dbReference type="EMBL" id="HBJA01024848">
    <property type="protein sequence ID" value="CAE0796929.1"/>
    <property type="molecule type" value="Transcribed_RNA"/>
</dbReference>
<dbReference type="AlphaFoldDB" id="A0A7S4FIY1"/>
<feature type="compositionally biased region" description="Basic and acidic residues" evidence="1">
    <location>
        <begin position="12"/>
        <end position="37"/>
    </location>
</feature>
<dbReference type="InterPro" id="IPR036882">
    <property type="entry name" value="Alba-like_dom_sf"/>
</dbReference>
<accession>A0A7S4FIY1</accession>
<organism evidence="2">
    <name type="scientific">Eutreptiella gymnastica</name>
    <dbReference type="NCBI Taxonomy" id="73025"/>
    <lineage>
        <taxon>Eukaryota</taxon>
        <taxon>Discoba</taxon>
        <taxon>Euglenozoa</taxon>
        <taxon>Euglenida</taxon>
        <taxon>Spirocuta</taxon>
        <taxon>Euglenophyceae</taxon>
        <taxon>Eutreptiales</taxon>
        <taxon>Eutreptiaceae</taxon>
        <taxon>Eutreptiella</taxon>
    </lineage>
</organism>
<sequence>MSYRRRSSSPGRDYRDQHGGRGRDRNQEKEREHGHDVNRGVSWESYKMSKIYEGLPAPMVFPSALSIQASRHRGGGPMRNSGGSWDSGRKGGTPYQRQVSGEHRRNQDSLKVAAASLPQTVAGAIAKRMRQGQNSVLDAAGSGATHQALKACAIARTYLDENDIDICVQLESGDEDAANSAMQAMRFCITEAPLAPYRIHSDHPMKVAAGTKPEKTAGAIARDIRNGVPCSVSALGAESVFQCLRALVLARQYLHENQLDIVFQPFYVDPNSNVLECYISPKQTGRR</sequence>
<reference evidence="2" key="1">
    <citation type="submission" date="2021-01" db="EMBL/GenBank/DDBJ databases">
        <authorList>
            <person name="Corre E."/>
            <person name="Pelletier E."/>
            <person name="Niang G."/>
            <person name="Scheremetjew M."/>
            <person name="Finn R."/>
            <person name="Kale V."/>
            <person name="Holt S."/>
            <person name="Cochrane G."/>
            <person name="Meng A."/>
            <person name="Brown T."/>
            <person name="Cohen L."/>
        </authorList>
    </citation>
    <scope>NUCLEOTIDE SEQUENCE</scope>
    <source>
        <strain evidence="2">CCMP1594</strain>
    </source>
</reference>
<dbReference type="Pfam" id="PF04232">
    <property type="entry name" value="SpoVS"/>
    <property type="match status" value="2"/>
</dbReference>
<feature type="region of interest" description="Disordered" evidence="1">
    <location>
        <begin position="70"/>
        <end position="105"/>
    </location>
</feature>
<dbReference type="GO" id="GO:0003676">
    <property type="term" value="F:nucleic acid binding"/>
    <property type="evidence" value="ECO:0007669"/>
    <property type="project" value="InterPro"/>
</dbReference>
<dbReference type="InterPro" id="IPR007347">
    <property type="entry name" value="SpoVS"/>
</dbReference>
<dbReference type="Gene3D" id="3.30.110.20">
    <property type="entry name" value="Alba-like domain"/>
    <property type="match status" value="2"/>
</dbReference>
<dbReference type="PANTHER" id="PTHR35331:SF1">
    <property type="entry name" value="STAGE V SPORULATION PROTEIN S"/>
    <property type="match status" value="1"/>
</dbReference>
<dbReference type="PANTHER" id="PTHR35331">
    <property type="entry name" value="STAGE V SPORULATION PROTEIN S"/>
    <property type="match status" value="1"/>
</dbReference>
<evidence type="ECO:0000313" key="2">
    <source>
        <dbReference type="EMBL" id="CAE0796929.1"/>
    </source>
</evidence>
<evidence type="ECO:0000256" key="1">
    <source>
        <dbReference type="SAM" id="MobiDB-lite"/>
    </source>
</evidence>
<feature type="region of interest" description="Disordered" evidence="1">
    <location>
        <begin position="1"/>
        <end position="37"/>
    </location>
</feature>
<name>A0A7S4FIY1_9EUGL</name>
<protein>
    <submittedName>
        <fullName evidence="2">Uncharacterized protein</fullName>
    </submittedName>
</protein>
<gene>
    <name evidence="2" type="ORF">EGYM00163_LOCUS8049</name>
</gene>
<proteinExistence type="predicted"/>